<keyword evidence="3" id="KW-1185">Reference proteome</keyword>
<accession>A0A1I5BUW1</accession>
<dbReference type="GeneID" id="99651728"/>
<sequence length="136" mass="14642">MAMGDQIGHDSGQVTGTRVLPPTEQGEARVEVSFESRGRLLDEDTVDMGTYVSVLGADGVLRGKGQGCTMSADGDTLLWEGAGTGRLLKDGATSFRGAIFYRTTSERFARLNGMAAMFEYDADASGKTESKIYEWK</sequence>
<dbReference type="Proteomes" id="UP000183413">
    <property type="component" value="Unassembled WGS sequence"/>
</dbReference>
<gene>
    <name evidence="2" type="ORF">SAMN04489713_10336</name>
</gene>
<reference evidence="2 3" key="1">
    <citation type="submission" date="2016-10" db="EMBL/GenBank/DDBJ databases">
        <authorList>
            <person name="de Groot N.N."/>
        </authorList>
    </citation>
    <scope>NUCLEOTIDE SEQUENCE [LARGE SCALE GENOMIC DNA]</scope>
    <source>
        <strain evidence="2 3">DSM 43067</strain>
    </source>
</reference>
<evidence type="ECO:0000256" key="1">
    <source>
        <dbReference type="SAM" id="MobiDB-lite"/>
    </source>
</evidence>
<name>A0A1I5BUW1_9ACTN</name>
<dbReference type="OrthoDB" id="119145at2"/>
<dbReference type="RefSeq" id="WP_143118342.1">
    <property type="nucleotide sequence ID" value="NZ_CP083237.1"/>
</dbReference>
<dbReference type="eggNOG" id="ENOG5033YIA">
    <property type="taxonomic scope" value="Bacteria"/>
</dbReference>
<evidence type="ECO:0000313" key="3">
    <source>
        <dbReference type="Proteomes" id="UP000183413"/>
    </source>
</evidence>
<dbReference type="AlphaFoldDB" id="A0A1I5BUW1"/>
<protein>
    <submittedName>
        <fullName evidence="2">Uncharacterized protein</fullName>
    </submittedName>
</protein>
<feature type="region of interest" description="Disordered" evidence="1">
    <location>
        <begin position="1"/>
        <end position="31"/>
    </location>
</feature>
<organism evidence="2 3">
    <name type="scientific">Actinomadura madurae</name>
    <dbReference type="NCBI Taxonomy" id="1993"/>
    <lineage>
        <taxon>Bacteria</taxon>
        <taxon>Bacillati</taxon>
        <taxon>Actinomycetota</taxon>
        <taxon>Actinomycetes</taxon>
        <taxon>Streptosporangiales</taxon>
        <taxon>Thermomonosporaceae</taxon>
        <taxon>Actinomadura</taxon>
    </lineage>
</organism>
<evidence type="ECO:0000313" key="2">
    <source>
        <dbReference type="EMBL" id="SFN78556.1"/>
    </source>
</evidence>
<dbReference type="InParanoid" id="A0A1I5BUW1"/>
<proteinExistence type="predicted"/>
<dbReference type="EMBL" id="FOVH01000003">
    <property type="protein sequence ID" value="SFN78556.1"/>
    <property type="molecule type" value="Genomic_DNA"/>
</dbReference>